<feature type="transmembrane region" description="Helical" evidence="6">
    <location>
        <begin position="42"/>
        <end position="59"/>
    </location>
</feature>
<name>A0ABY3SSC1_9BACL</name>
<evidence type="ECO:0000256" key="3">
    <source>
        <dbReference type="ARBA" id="ARBA00022692"/>
    </source>
</evidence>
<proteinExistence type="inferred from homology"/>
<feature type="transmembrane region" description="Helical" evidence="6">
    <location>
        <begin position="246"/>
        <end position="265"/>
    </location>
</feature>
<feature type="domain" description="EamA" evidence="7">
    <location>
        <begin position="154"/>
        <end position="288"/>
    </location>
</feature>
<comment type="subcellular location">
    <subcellularLocation>
        <location evidence="1">Endomembrane system</location>
        <topology evidence="1">Multi-pass membrane protein</topology>
    </subcellularLocation>
</comment>
<accession>A0ABY3SSC1</accession>
<organism evidence="8 9">
    <name type="scientific">Paenibacillus hexagrammi</name>
    <dbReference type="NCBI Taxonomy" id="2908839"/>
    <lineage>
        <taxon>Bacteria</taxon>
        <taxon>Bacillati</taxon>
        <taxon>Bacillota</taxon>
        <taxon>Bacilli</taxon>
        <taxon>Bacillales</taxon>
        <taxon>Paenibacillaceae</taxon>
        <taxon>Paenibacillus</taxon>
    </lineage>
</organism>
<feature type="transmembrane region" description="Helical" evidence="6">
    <location>
        <begin position="184"/>
        <end position="204"/>
    </location>
</feature>
<feature type="transmembrane region" description="Helical" evidence="6">
    <location>
        <begin position="12"/>
        <end position="30"/>
    </location>
</feature>
<evidence type="ECO:0000313" key="8">
    <source>
        <dbReference type="EMBL" id="UJF35911.1"/>
    </source>
</evidence>
<evidence type="ECO:0000259" key="7">
    <source>
        <dbReference type="Pfam" id="PF00892"/>
    </source>
</evidence>
<keyword evidence="9" id="KW-1185">Reference proteome</keyword>
<feature type="transmembrane region" description="Helical" evidence="6">
    <location>
        <begin position="71"/>
        <end position="89"/>
    </location>
</feature>
<comment type="similarity">
    <text evidence="2">Belongs to the EamA transporter family.</text>
</comment>
<feature type="domain" description="EamA" evidence="7">
    <location>
        <begin position="14"/>
        <end position="141"/>
    </location>
</feature>
<evidence type="ECO:0000256" key="5">
    <source>
        <dbReference type="ARBA" id="ARBA00023136"/>
    </source>
</evidence>
<evidence type="ECO:0000256" key="6">
    <source>
        <dbReference type="SAM" id="Phobius"/>
    </source>
</evidence>
<protein>
    <submittedName>
        <fullName evidence="8">DMT family transporter</fullName>
    </submittedName>
</protein>
<feature type="transmembrane region" description="Helical" evidence="6">
    <location>
        <begin position="155"/>
        <end position="172"/>
    </location>
</feature>
<dbReference type="InterPro" id="IPR050638">
    <property type="entry name" value="AA-Vitamin_Transporters"/>
</dbReference>
<evidence type="ECO:0000256" key="2">
    <source>
        <dbReference type="ARBA" id="ARBA00007362"/>
    </source>
</evidence>
<dbReference type="RefSeq" id="WP_235122467.1">
    <property type="nucleotide sequence ID" value="NZ_CP090978.1"/>
</dbReference>
<dbReference type="Proteomes" id="UP001649230">
    <property type="component" value="Chromosome"/>
</dbReference>
<sequence length="295" mass="32326">MQTPNQTTRIPLRFFVIIGIIAISFSSIFVKWSTASASVTAMYRLLLTNVLMLPFLWKYGAEIVRVSWKSWLRILASGAGLGLHFLFWMDSLRFTTVASSPAILTLEPIFVMAGSFLIFGHRTSRPALISMVIAIVGAISIGWGDFRFSGTGLKGDFLSLLGTAAVAVHMLLGKSLREHISAFVYSFFVFLSAGAVLALYNVVVDESFTAYPLQDWGVFLLLAIVPTVFGHYVFNWLLKYMKAASVSMTVLGEPLGASLLAYFLLNEAITGLQLLAGCLLLIGVAMFLRNNEVKG</sequence>
<keyword evidence="4 6" id="KW-1133">Transmembrane helix</keyword>
<reference evidence="8 9" key="1">
    <citation type="journal article" date="2024" name="Int. J. Syst. Evol. Microbiol.">
        <title>Paenibacillus hexagrammi sp. nov., a novel bacterium isolated from the gut content of Hexagrammos agrammus.</title>
        <authorList>
            <person name="Jung H.K."/>
            <person name="Kim D.G."/>
            <person name="Zin H."/>
            <person name="Park J."/>
            <person name="Jung H."/>
            <person name="Kim Y.O."/>
            <person name="Kong H.J."/>
            <person name="Kim J.W."/>
            <person name="Kim Y.S."/>
        </authorList>
    </citation>
    <scope>NUCLEOTIDE SEQUENCE [LARGE SCALE GENOMIC DNA]</scope>
    <source>
        <strain evidence="8 9">YPD9-1</strain>
    </source>
</reference>
<dbReference type="InterPro" id="IPR000620">
    <property type="entry name" value="EamA_dom"/>
</dbReference>
<feature type="transmembrane region" description="Helical" evidence="6">
    <location>
        <begin position="101"/>
        <end position="119"/>
    </location>
</feature>
<keyword evidence="5 6" id="KW-0472">Membrane</keyword>
<dbReference type="Pfam" id="PF00892">
    <property type="entry name" value="EamA"/>
    <property type="match status" value="2"/>
</dbReference>
<evidence type="ECO:0000313" key="9">
    <source>
        <dbReference type="Proteomes" id="UP001649230"/>
    </source>
</evidence>
<dbReference type="PANTHER" id="PTHR32322:SF2">
    <property type="entry name" value="EAMA DOMAIN-CONTAINING PROTEIN"/>
    <property type="match status" value="1"/>
</dbReference>
<evidence type="ECO:0000256" key="1">
    <source>
        <dbReference type="ARBA" id="ARBA00004127"/>
    </source>
</evidence>
<dbReference type="InterPro" id="IPR037185">
    <property type="entry name" value="EmrE-like"/>
</dbReference>
<dbReference type="SUPFAM" id="SSF103481">
    <property type="entry name" value="Multidrug resistance efflux transporter EmrE"/>
    <property type="match status" value="2"/>
</dbReference>
<feature type="transmembrane region" description="Helical" evidence="6">
    <location>
        <begin position="216"/>
        <end position="234"/>
    </location>
</feature>
<dbReference type="EMBL" id="CP090978">
    <property type="protein sequence ID" value="UJF35911.1"/>
    <property type="molecule type" value="Genomic_DNA"/>
</dbReference>
<dbReference type="PANTHER" id="PTHR32322">
    <property type="entry name" value="INNER MEMBRANE TRANSPORTER"/>
    <property type="match status" value="1"/>
</dbReference>
<keyword evidence="3 6" id="KW-0812">Transmembrane</keyword>
<evidence type="ECO:0000256" key="4">
    <source>
        <dbReference type="ARBA" id="ARBA00022989"/>
    </source>
</evidence>
<feature type="transmembrane region" description="Helical" evidence="6">
    <location>
        <begin position="271"/>
        <end position="288"/>
    </location>
</feature>
<gene>
    <name evidence="8" type="ORF">L0M14_12995</name>
</gene>
<feature type="transmembrane region" description="Helical" evidence="6">
    <location>
        <begin position="126"/>
        <end position="143"/>
    </location>
</feature>